<dbReference type="PANTHER" id="PTHR33525">
    <property type="match status" value="1"/>
</dbReference>
<dbReference type="AlphaFoldDB" id="A0A2U2MZM1"/>
<dbReference type="RefSeq" id="WP_109679151.1">
    <property type="nucleotide sequence ID" value="NZ_CP086615.1"/>
</dbReference>
<reference evidence="2 3" key="1">
    <citation type="submission" date="2018-05" db="EMBL/GenBank/DDBJ databases">
        <title>Spiribacter halobius sp. nov., a moderately halophilic bacterium isolated from marine solar saltern.</title>
        <authorList>
            <person name="Zheng W.-S."/>
            <person name="Lu D.-C."/>
            <person name="Du Z.-J."/>
        </authorList>
    </citation>
    <scope>NUCLEOTIDE SEQUENCE [LARGE SCALE GENOMIC DNA]</scope>
    <source>
        <strain evidence="2 3">E85</strain>
    </source>
</reference>
<comment type="caution">
    <text evidence="2">The sequence shown here is derived from an EMBL/GenBank/DDBJ whole genome shotgun (WGS) entry which is preliminary data.</text>
</comment>
<sequence length="286" mass="30234">MQPLALTPRDIVLAAPDLASPPEVYRRLTEVLEQGDWDLPQLARVVESDPGVTARLLKLVNSPYFGMPRRVSSVADAVGVLGANALRSLVLASTVMERYRGVPEELLDVRAFWRRSLRVAVTASLLAEAAPRAVERQELLLGGLLHDIGGMLLCLTVPEAVREALLEDPDVASSGALERVVLGSPRQALGEALLEHWRLPPRIVAAVAWHPQPAQAPQAALLVALTSLAVAGAAALAEGEGPLTDPADPRWALAGVSPLPAEALAEAADSAYRSTLALFEGTAGAY</sequence>
<accession>A0A2U2MZM1</accession>
<name>A0A2U2MZM1_9GAMM</name>
<evidence type="ECO:0000313" key="3">
    <source>
        <dbReference type="Proteomes" id="UP000245474"/>
    </source>
</evidence>
<proteinExistence type="predicted"/>
<dbReference type="Gene3D" id="1.10.3210.10">
    <property type="entry name" value="Hypothetical protein af1432"/>
    <property type="match status" value="1"/>
</dbReference>
<evidence type="ECO:0000313" key="2">
    <source>
        <dbReference type="EMBL" id="PWG62435.1"/>
    </source>
</evidence>
<dbReference type="Pfam" id="PF08668">
    <property type="entry name" value="HDOD"/>
    <property type="match status" value="1"/>
</dbReference>
<dbReference type="Proteomes" id="UP000245474">
    <property type="component" value="Unassembled WGS sequence"/>
</dbReference>
<feature type="domain" description="HDOD" evidence="1">
    <location>
        <begin position="18"/>
        <end position="213"/>
    </location>
</feature>
<gene>
    <name evidence="2" type="ORF">DEM34_12500</name>
</gene>
<dbReference type="PANTHER" id="PTHR33525:SF3">
    <property type="entry name" value="RIBONUCLEASE Y"/>
    <property type="match status" value="1"/>
</dbReference>
<keyword evidence="3" id="KW-1185">Reference proteome</keyword>
<dbReference type="OrthoDB" id="9770715at2"/>
<evidence type="ECO:0000259" key="1">
    <source>
        <dbReference type="PROSITE" id="PS51833"/>
    </source>
</evidence>
<dbReference type="EMBL" id="QFFI01000019">
    <property type="protein sequence ID" value="PWG62435.1"/>
    <property type="molecule type" value="Genomic_DNA"/>
</dbReference>
<dbReference type="InterPro" id="IPR052340">
    <property type="entry name" value="RNase_Y/CdgJ"/>
</dbReference>
<protein>
    <recommendedName>
        <fullName evidence="1">HDOD domain-containing protein</fullName>
    </recommendedName>
</protein>
<dbReference type="InterPro" id="IPR003607">
    <property type="entry name" value="HD/PDEase_dom"/>
</dbReference>
<dbReference type="SUPFAM" id="SSF109604">
    <property type="entry name" value="HD-domain/PDEase-like"/>
    <property type="match status" value="1"/>
</dbReference>
<dbReference type="InterPro" id="IPR013976">
    <property type="entry name" value="HDOD"/>
</dbReference>
<dbReference type="CDD" id="cd00077">
    <property type="entry name" value="HDc"/>
    <property type="match status" value="1"/>
</dbReference>
<dbReference type="PROSITE" id="PS51833">
    <property type="entry name" value="HDOD"/>
    <property type="match status" value="1"/>
</dbReference>
<organism evidence="2 3">
    <name type="scientific">Sediminicurvatus halobius</name>
    <dbReference type="NCBI Taxonomy" id="2182432"/>
    <lineage>
        <taxon>Bacteria</taxon>
        <taxon>Pseudomonadati</taxon>
        <taxon>Pseudomonadota</taxon>
        <taxon>Gammaproteobacteria</taxon>
        <taxon>Chromatiales</taxon>
        <taxon>Ectothiorhodospiraceae</taxon>
        <taxon>Sediminicurvatus</taxon>
    </lineage>
</organism>